<dbReference type="AlphaFoldDB" id="A0A6A6XDY2"/>
<evidence type="ECO:0000259" key="2">
    <source>
        <dbReference type="Pfam" id="PF12539"/>
    </source>
</evidence>
<dbReference type="Gene3D" id="3.90.1150.80">
    <property type="match status" value="1"/>
</dbReference>
<evidence type="ECO:0000313" key="4">
    <source>
        <dbReference type="Proteomes" id="UP000799757"/>
    </source>
</evidence>
<feature type="compositionally biased region" description="Acidic residues" evidence="1">
    <location>
        <begin position="110"/>
        <end position="123"/>
    </location>
</feature>
<evidence type="ECO:0000313" key="3">
    <source>
        <dbReference type="EMBL" id="KAF2794243.1"/>
    </source>
</evidence>
<feature type="region of interest" description="Disordered" evidence="1">
    <location>
        <begin position="1"/>
        <end position="279"/>
    </location>
</feature>
<dbReference type="GO" id="GO:0051315">
    <property type="term" value="P:attachment of mitotic spindle microtubules to kinetochore"/>
    <property type="evidence" value="ECO:0007669"/>
    <property type="project" value="TreeGrafter"/>
</dbReference>
<feature type="domain" description="Monopolin complex subunit Csm1/Pcs1 C-terminal" evidence="2">
    <location>
        <begin position="434"/>
        <end position="519"/>
    </location>
</feature>
<dbReference type="Pfam" id="PF12539">
    <property type="entry name" value="Csm1"/>
    <property type="match status" value="1"/>
</dbReference>
<dbReference type="PANTHER" id="PTHR28006:SF1">
    <property type="entry name" value="MONOPOLIN COMPLEX SUBUNIT CSM1"/>
    <property type="match status" value="1"/>
</dbReference>
<feature type="region of interest" description="Disordered" evidence="1">
    <location>
        <begin position="387"/>
        <end position="407"/>
    </location>
</feature>
<dbReference type="InterPro" id="IPR040349">
    <property type="entry name" value="Csm1/Pcs1"/>
</dbReference>
<feature type="compositionally biased region" description="Basic residues" evidence="1">
    <location>
        <begin position="133"/>
        <end position="142"/>
    </location>
</feature>
<dbReference type="GO" id="GO:0045144">
    <property type="term" value="P:meiotic sister chromatid segregation"/>
    <property type="evidence" value="ECO:0007669"/>
    <property type="project" value="TreeGrafter"/>
</dbReference>
<dbReference type="Proteomes" id="UP000799757">
    <property type="component" value="Unassembled WGS sequence"/>
</dbReference>
<feature type="compositionally biased region" description="Basic and acidic residues" evidence="1">
    <location>
        <begin position="162"/>
        <end position="172"/>
    </location>
</feature>
<protein>
    <recommendedName>
        <fullName evidence="2">Monopolin complex subunit Csm1/Pcs1 C-terminal domain-containing protein</fullName>
    </recommendedName>
</protein>
<reference evidence="3" key="1">
    <citation type="journal article" date="2020" name="Stud. Mycol.">
        <title>101 Dothideomycetes genomes: a test case for predicting lifestyles and emergence of pathogens.</title>
        <authorList>
            <person name="Haridas S."/>
            <person name="Albert R."/>
            <person name="Binder M."/>
            <person name="Bloem J."/>
            <person name="Labutti K."/>
            <person name="Salamov A."/>
            <person name="Andreopoulos B."/>
            <person name="Baker S."/>
            <person name="Barry K."/>
            <person name="Bills G."/>
            <person name="Bluhm B."/>
            <person name="Cannon C."/>
            <person name="Castanera R."/>
            <person name="Culley D."/>
            <person name="Daum C."/>
            <person name="Ezra D."/>
            <person name="Gonzalez J."/>
            <person name="Henrissat B."/>
            <person name="Kuo A."/>
            <person name="Liang C."/>
            <person name="Lipzen A."/>
            <person name="Lutzoni F."/>
            <person name="Magnuson J."/>
            <person name="Mondo S."/>
            <person name="Nolan M."/>
            <person name="Ohm R."/>
            <person name="Pangilinan J."/>
            <person name="Park H.-J."/>
            <person name="Ramirez L."/>
            <person name="Alfaro M."/>
            <person name="Sun H."/>
            <person name="Tritt A."/>
            <person name="Yoshinaga Y."/>
            <person name="Zwiers L.-H."/>
            <person name="Turgeon B."/>
            <person name="Goodwin S."/>
            <person name="Spatafora J."/>
            <person name="Crous P."/>
            <person name="Grigoriev I."/>
        </authorList>
    </citation>
    <scope>NUCLEOTIDE SEQUENCE</scope>
    <source>
        <strain evidence="3">CBS 109.77</strain>
    </source>
</reference>
<dbReference type="GO" id="GO:0034506">
    <property type="term" value="C:chromosome, centromeric core domain"/>
    <property type="evidence" value="ECO:0007669"/>
    <property type="project" value="TreeGrafter"/>
</dbReference>
<dbReference type="GO" id="GO:0033551">
    <property type="term" value="C:monopolin complex"/>
    <property type="evidence" value="ECO:0007669"/>
    <property type="project" value="InterPro"/>
</dbReference>
<feature type="compositionally biased region" description="Low complexity" evidence="1">
    <location>
        <begin position="387"/>
        <end position="399"/>
    </location>
</feature>
<dbReference type="GO" id="GO:0005730">
    <property type="term" value="C:nucleolus"/>
    <property type="evidence" value="ECO:0007669"/>
    <property type="project" value="TreeGrafter"/>
</dbReference>
<feature type="non-terminal residue" evidence="3">
    <location>
        <position position="1"/>
    </location>
</feature>
<dbReference type="InterPro" id="IPR020981">
    <property type="entry name" value="Csm1/Pcs1_C"/>
</dbReference>
<dbReference type="EMBL" id="MU001898">
    <property type="protein sequence ID" value="KAF2794243.1"/>
    <property type="molecule type" value="Genomic_DNA"/>
</dbReference>
<dbReference type="GO" id="GO:0072686">
    <property type="term" value="C:mitotic spindle"/>
    <property type="evidence" value="ECO:0007669"/>
    <property type="project" value="TreeGrafter"/>
</dbReference>
<dbReference type="CDD" id="cd23787">
    <property type="entry name" value="RWD_CSM1"/>
    <property type="match status" value="1"/>
</dbReference>
<feature type="compositionally biased region" description="Low complexity" evidence="1">
    <location>
        <begin position="52"/>
        <end position="72"/>
    </location>
</feature>
<accession>A0A6A6XDY2</accession>
<evidence type="ECO:0000256" key="1">
    <source>
        <dbReference type="SAM" id="MobiDB-lite"/>
    </source>
</evidence>
<name>A0A6A6XDY2_9PLEO</name>
<organism evidence="3 4">
    <name type="scientific">Melanomma pulvis-pyrius CBS 109.77</name>
    <dbReference type="NCBI Taxonomy" id="1314802"/>
    <lineage>
        <taxon>Eukaryota</taxon>
        <taxon>Fungi</taxon>
        <taxon>Dikarya</taxon>
        <taxon>Ascomycota</taxon>
        <taxon>Pezizomycotina</taxon>
        <taxon>Dothideomycetes</taxon>
        <taxon>Pleosporomycetidae</taxon>
        <taxon>Pleosporales</taxon>
        <taxon>Melanommataceae</taxon>
        <taxon>Melanomma</taxon>
    </lineage>
</organism>
<dbReference type="PANTHER" id="PTHR28006">
    <property type="entry name" value="MONOPOLIN COMPLEX SUBUNIT CSM1"/>
    <property type="match status" value="1"/>
</dbReference>
<dbReference type="GO" id="GO:1990644">
    <property type="term" value="F:microtubule site clamp"/>
    <property type="evidence" value="ECO:0007669"/>
    <property type="project" value="TreeGrafter"/>
</dbReference>
<feature type="compositionally biased region" description="Basic and acidic residues" evidence="1">
    <location>
        <begin position="266"/>
        <end position="279"/>
    </location>
</feature>
<feature type="compositionally biased region" description="Acidic residues" evidence="1">
    <location>
        <begin position="211"/>
        <end position="226"/>
    </location>
</feature>
<dbReference type="OrthoDB" id="2431049at2759"/>
<dbReference type="FunFam" id="3.90.1150.80:FF:000001">
    <property type="entry name" value="Chromosome segregation protein (Pcs1)"/>
    <property type="match status" value="1"/>
</dbReference>
<feature type="compositionally biased region" description="Low complexity" evidence="1">
    <location>
        <begin position="242"/>
        <end position="256"/>
    </location>
</feature>
<proteinExistence type="predicted"/>
<keyword evidence="4" id="KW-1185">Reference proteome</keyword>
<dbReference type="InterPro" id="IPR038608">
    <property type="entry name" value="Csm1/Pcs1_C_sf"/>
</dbReference>
<sequence>KMAPRAPIAMSFTVDSASEDEMADDLNAFPTPDSNTENKPPARKPRGKAAAKAKLEPATKATAKVKAATRRASGGSVLGVKKQNAAVTKKAGAKAGRKVLAERPQANLSDTEEVDEFGDEDEMTTPIEEVKPAKRGRPARAKKAQEDEGVAEIPLPTKKTRKPAEKEPKELATKPAPKTKTTGKPKATKRAPEPEPEPEQLTIPETQQDADPMDVEDSVEIDEIPEIPETMPPPPIPRPSARRTQQQPRTARQTSAGPRRGGSASDSERDPALRRRVGEITKKLEAMTTKYETLKEVASASKESNFDQLKRKTDQIAKVRLTPRPDQDAVIKALKQQISELQTHSADKSSLKKELIKLGKDNAALELENKKLTASLTTAQNENKSLSSKLAAARSSAPADQKNVPGSAIKARTPGVVLPGAVEAAKDAQIKMAKVDLYSDLTNLVIVGIKKNEDGEEVYDCLQTGRNGTLQFQLTVTTDNESYEQTEIVYNPMFNEQRDRELLDLLPDYLTEEICFPRNQAPKFYMKVVDSMSKKIILEEE</sequence>
<gene>
    <name evidence="3" type="ORF">K505DRAFT_242618</name>
</gene>
<feature type="compositionally biased region" description="Basic residues" evidence="1">
    <location>
        <begin position="41"/>
        <end position="51"/>
    </location>
</feature>